<reference evidence="1 2" key="1">
    <citation type="journal article" date="2020" name="ISME J.">
        <title>Comparative genomics reveals insights into cyanobacterial evolution and habitat adaptation.</title>
        <authorList>
            <person name="Chen M.Y."/>
            <person name="Teng W.K."/>
            <person name="Zhao L."/>
            <person name="Hu C.X."/>
            <person name="Zhou Y.K."/>
            <person name="Han B.P."/>
            <person name="Song L.R."/>
            <person name="Shu W.S."/>
        </authorList>
    </citation>
    <scope>NUCLEOTIDE SEQUENCE [LARGE SCALE GENOMIC DNA]</scope>
    <source>
        <strain evidence="1 2">FACHB-723</strain>
    </source>
</reference>
<sequence>MRSEMHPKWAINFLAYLRNHRQRISEYGYLQNQGVTIGSGSVESTIKQIGRRGKISGAQWNKDNVAQVLKYRCAYLNGYCYSPKYLLSA</sequence>
<organism evidence="1 2">
    <name type="scientific">Pseudanabaena mucicola FACHB-723</name>
    <dbReference type="NCBI Taxonomy" id="2692860"/>
    <lineage>
        <taxon>Bacteria</taxon>
        <taxon>Bacillati</taxon>
        <taxon>Cyanobacteriota</taxon>
        <taxon>Cyanophyceae</taxon>
        <taxon>Pseudanabaenales</taxon>
        <taxon>Pseudanabaenaceae</taxon>
        <taxon>Pseudanabaena</taxon>
    </lineage>
</organism>
<dbReference type="EMBL" id="JACJQB010000027">
    <property type="protein sequence ID" value="MBD2189017.1"/>
    <property type="molecule type" value="Genomic_DNA"/>
</dbReference>
<comment type="caution">
    <text evidence="1">The sequence shown here is derived from an EMBL/GenBank/DDBJ whole genome shotgun (WGS) entry which is preliminary data.</text>
</comment>
<accession>A0ABR7ZYL4</accession>
<evidence type="ECO:0000313" key="2">
    <source>
        <dbReference type="Proteomes" id="UP000642094"/>
    </source>
</evidence>
<keyword evidence="2" id="KW-1185">Reference proteome</keyword>
<gene>
    <name evidence="1" type="ORF">H6F41_12795</name>
</gene>
<dbReference type="Proteomes" id="UP000642094">
    <property type="component" value="Unassembled WGS sequence"/>
</dbReference>
<evidence type="ECO:0000313" key="1">
    <source>
        <dbReference type="EMBL" id="MBD2189017.1"/>
    </source>
</evidence>
<evidence type="ECO:0008006" key="3">
    <source>
        <dbReference type="Google" id="ProtNLM"/>
    </source>
</evidence>
<protein>
    <recommendedName>
        <fullName evidence="3">Transposase</fullName>
    </recommendedName>
</protein>
<proteinExistence type="predicted"/>
<name>A0ABR7ZYL4_9CYAN</name>